<gene>
    <name evidence="1" type="ORF">SHALO_1950</name>
</gene>
<protein>
    <submittedName>
        <fullName evidence="1">Uncharacterized protein</fullName>
    </submittedName>
</protein>
<dbReference type="RefSeq" id="WP_025345310.1">
    <property type="nucleotide sequence ID" value="NZ_CP017111.1"/>
</dbReference>
<dbReference type="PATRIC" id="fig|1193502.14.peg.1982"/>
<name>A0A1D7TL60_9BACT</name>
<organism evidence="1 2">
    <name type="scientific">Sulfurospirillum halorespirans DSM 13726</name>
    <dbReference type="NCBI Taxonomy" id="1193502"/>
    <lineage>
        <taxon>Bacteria</taxon>
        <taxon>Pseudomonadati</taxon>
        <taxon>Campylobacterota</taxon>
        <taxon>Epsilonproteobacteria</taxon>
        <taxon>Campylobacterales</taxon>
        <taxon>Sulfurospirillaceae</taxon>
        <taxon>Sulfurospirillum</taxon>
    </lineage>
</organism>
<dbReference type="Proteomes" id="UP000094609">
    <property type="component" value="Chromosome"/>
</dbReference>
<dbReference type="EMBL" id="CP017111">
    <property type="protein sequence ID" value="AOO65721.1"/>
    <property type="molecule type" value="Genomic_DNA"/>
</dbReference>
<accession>A0A1D7TL60</accession>
<dbReference type="STRING" id="1193502.SHALO_1950"/>
<sequence>MSSFAEAWIEHDYNPFIVFDNTGKIISLNQEAQYLLGEVNHKKIFDIAQTYASMTYGFKTTIVDIAFSSYKFYAITVGYDDETSIGIKLYKSATKKFANVEEYGESVNIYALLDLCISASSTNSTIKFKKEFDPTFPDVRLKVEDFMKLLTKVYQSHITSSVITTRLSLITGEYIRFNTKKYPIFSISIKGDNRDRNYEKSIEEIAVKGNCTIHFENDETLIHSAMVS</sequence>
<dbReference type="KEGG" id="shal:SHALO_1950"/>
<proteinExistence type="predicted"/>
<evidence type="ECO:0000313" key="1">
    <source>
        <dbReference type="EMBL" id="AOO65721.1"/>
    </source>
</evidence>
<dbReference type="AlphaFoldDB" id="A0A1D7TL60"/>
<keyword evidence="2" id="KW-1185">Reference proteome</keyword>
<reference evidence="2" key="1">
    <citation type="submission" date="2016-08" db="EMBL/GenBank/DDBJ databases">
        <title>Complete genome sequence of the organohalide-respiring Epsilonproteobacterium Sulfurospirillum halorespirans.</title>
        <authorList>
            <person name="Goris T."/>
            <person name="Zimmermann J."/>
            <person name="Schenz B."/>
            <person name="Lemos M."/>
            <person name="Hackermueller J."/>
            <person name="Diekert G."/>
        </authorList>
    </citation>
    <scope>NUCLEOTIDE SEQUENCE [LARGE SCALE GENOMIC DNA]</scope>
    <source>
        <strain>DSM 13726</strain>
        <strain evidence="2">PCE-M2</strain>
    </source>
</reference>
<evidence type="ECO:0000313" key="2">
    <source>
        <dbReference type="Proteomes" id="UP000094609"/>
    </source>
</evidence>